<dbReference type="InterPro" id="IPR038404">
    <property type="entry name" value="TRAP_DctP_sf"/>
</dbReference>
<feature type="chain" id="PRO_5046980249" evidence="2">
    <location>
        <begin position="22"/>
        <end position="326"/>
    </location>
</feature>
<dbReference type="Proteomes" id="UP001148313">
    <property type="component" value="Unassembled WGS sequence"/>
</dbReference>
<evidence type="ECO:0000313" key="4">
    <source>
        <dbReference type="Proteomes" id="UP001148313"/>
    </source>
</evidence>
<protein>
    <submittedName>
        <fullName evidence="3">TRAP transporter substrate-binding protein</fullName>
    </submittedName>
</protein>
<dbReference type="CDD" id="cd13665">
    <property type="entry name" value="PBP2_TRAP_Dctp3_4"/>
    <property type="match status" value="1"/>
</dbReference>
<feature type="signal peptide" evidence="2">
    <location>
        <begin position="1"/>
        <end position="21"/>
    </location>
</feature>
<keyword evidence="1 2" id="KW-0732">Signal</keyword>
<gene>
    <name evidence="3" type="ORF">OOZ53_04740</name>
</gene>
<dbReference type="PANTHER" id="PTHR33376:SF15">
    <property type="entry name" value="BLL6794 PROTEIN"/>
    <property type="match status" value="1"/>
</dbReference>
<dbReference type="Gene3D" id="3.40.190.170">
    <property type="entry name" value="Bacterial extracellular solute-binding protein, family 7"/>
    <property type="match status" value="1"/>
</dbReference>
<organism evidence="3 4">
    <name type="scientific">Hoeflea poritis</name>
    <dbReference type="NCBI Taxonomy" id="2993659"/>
    <lineage>
        <taxon>Bacteria</taxon>
        <taxon>Pseudomonadati</taxon>
        <taxon>Pseudomonadota</taxon>
        <taxon>Alphaproteobacteria</taxon>
        <taxon>Hyphomicrobiales</taxon>
        <taxon>Rhizobiaceae</taxon>
        <taxon>Hoeflea</taxon>
    </lineage>
</organism>
<sequence>MKHVSMLAAAALAVSVSIAEAKELSLAYFMGPKHPMNAAVFTPFAEKLAEVSGGKLTVQQFPGGALNSVPPKQYAILLDGVADIVFTLPGYTGDVFPMTNVVTLPGVCDSPNACTEAILRARSTLEEEYDAKLLAVWTNAPPVLITKDKPVRKLEDLEGMKIRVTAKQDVPFMEALGASAVAQPVTVINQNLANGVIDGIAIDSSAIAAFKLHEPGNYVTTWMPGSGSAFVLLMNKDVYNGLSEEERGWVDEASAEWLSKSGGEGYQKATQFGIKVATDAGLEMIDLSDEEKARFNARIEPVLAEIMQQKAGSKTVGEVMAIMKGE</sequence>
<evidence type="ECO:0000256" key="2">
    <source>
        <dbReference type="SAM" id="SignalP"/>
    </source>
</evidence>
<dbReference type="EMBL" id="JAPJZH010000002">
    <property type="protein sequence ID" value="MDA4844643.1"/>
    <property type="molecule type" value="Genomic_DNA"/>
</dbReference>
<name>A0ABT4VKT9_9HYPH</name>
<dbReference type="PANTHER" id="PTHR33376">
    <property type="match status" value="1"/>
</dbReference>
<proteinExistence type="predicted"/>
<evidence type="ECO:0000256" key="1">
    <source>
        <dbReference type="ARBA" id="ARBA00022729"/>
    </source>
</evidence>
<dbReference type="InterPro" id="IPR018389">
    <property type="entry name" value="DctP_fam"/>
</dbReference>
<dbReference type="Pfam" id="PF03480">
    <property type="entry name" value="DctP"/>
    <property type="match status" value="1"/>
</dbReference>
<dbReference type="NCBIfam" id="NF037995">
    <property type="entry name" value="TRAP_S1"/>
    <property type="match status" value="1"/>
</dbReference>
<accession>A0ABT4VKT9</accession>
<dbReference type="RefSeq" id="WP_271088172.1">
    <property type="nucleotide sequence ID" value="NZ_JAPJZH010000002.1"/>
</dbReference>
<comment type="caution">
    <text evidence="3">The sequence shown here is derived from an EMBL/GenBank/DDBJ whole genome shotgun (WGS) entry which is preliminary data.</text>
</comment>
<evidence type="ECO:0000313" key="3">
    <source>
        <dbReference type="EMBL" id="MDA4844643.1"/>
    </source>
</evidence>
<reference evidence="3" key="1">
    <citation type="submission" date="2022-11" db="EMBL/GenBank/DDBJ databases">
        <title>Hoeflea poritis sp. nov., isolated from scleractinian coral Porites lutea.</title>
        <authorList>
            <person name="Zhang G."/>
            <person name="Wei Q."/>
            <person name="Cai L."/>
        </authorList>
    </citation>
    <scope>NUCLEOTIDE SEQUENCE</scope>
    <source>
        <strain evidence="3">E7-10</strain>
    </source>
</reference>
<dbReference type="SUPFAM" id="SSF53850">
    <property type="entry name" value="Periplasmic binding protein-like II"/>
    <property type="match status" value="1"/>
</dbReference>
<keyword evidence="4" id="KW-1185">Reference proteome</keyword>